<evidence type="ECO:0000313" key="2">
    <source>
        <dbReference type="Proteomes" id="UP001247805"/>
    </source>
</evidence>
<comment type="caution">
    <text evidence="1">The sequence shown here is derived from an EMBL/GenBank/DDBJ whole genome shotgun (WGS) entry which is preliminary data.</text>
</comment>
<dbReference type="RefSeq" id="WP_316025824.1">
    <property type="nucleotide sequence ID" value="NZ_JAWDIO010000002.1"/>
</dbReference>
<proteinExistence type="predicted"/>
<dbReference type="EMBL" id="JAWDIO010000002">
    <property type="protein sequence ID" value="MDU0354208.1"/>
    <property type="molecule type" value="Genomic_DNA"/>
</dbReference>
<accession>A0ABU3SW11</accession>
<protein>
    <submittedName>
        <fullName evidence="1">Uncharacterized protein</fullName>
    </submittedName>
</protein>
<gene>
    <name evidence="1" type="ORF">RS130_09915</name>
</gene>
<dbReference type="Proteomes" id="UP001247805">
    <property type="component" value="Unassembled WGS sequence"/>
</dbReference>
<name>A0ABU3SW11_9ALTE</name>
<keyword evidence="2" id="KW-1185">Reference proteome</keyword>
<evidence type="ECO:0000313" key="1">
    <source>
        <dbReference type="EMBL" id="MDU0354208.1"/>
    </source>
</evidence>
<sequence length="109" mass="12819">MLTLIKQIEKQDVIKLNRARAIQYLALVEGQHPTVRLENLVAKTQDTIEVLYILNIATQLKDSLGYDFNIPFRKEWNKAGREIKDSAKRWRQDTISNWFTARVDYLKAK</sequence>
<organism evidence="1 2">
    <name type="scientific">Paraglaciecola aquimarina</name>
    <dbReference type="NCBI Taxonomy" id="1235557"/>
    <lineage>
        <taxon>Bacteria</taxon>
        <taxon>Pseudomonadati</taxon>
        <taxon>Pseudomonadota</taxon>
        <taxon>Gammaproteobacteria</taxon>
        <taxon>Alteromonadales</taxon>
        <taxon>Alteromonadaceae</taxon>
        <taxon>Paraglaciecola</taxon>
    </lineage>
</organism>
<reference evidence="1 2" key="1">
    <citation type="submission" date="2023-10" db="EMBL/GenBank/DDBJ databases">
        <title>Glaciecola aquimarina strain GGW-M5 nov., isolated from a coastal seawater.</title>
        <authorList>
            <person name="Bayburt H."/>
            <person name="Kim J.M."/>
            <person name="Choi B.J."/>
            <person name="Jeon C.O."/>
        </authorList>
    </citation>
    <scope>NUCLEOTIDE SEQUENCE [LARGE SCALE GENOMIC DNA]</scope>
    <source>
        <strain evidence="1 2">KCTC 32108</strain>
    </source>
</reference>